<dbReference type="AlphaFoldDB" id="A0A135RTT2"/>
<organism evidence="1 2">
    <name type="scientific">Colletotrichum nymphaeae SA-01</name>
    <dbReference type="NCBI Taxonomy" id="1460502"/>
    <lineage>
        <taxon>Eukaryota</taxon>
        <taxon>Fungi</taxon>
        <taxon>Dikarya</taxon>
        <taxon>Ascomycota</taxon>
        <taxon>Pezizomycotina</taxon>
        <taxon>Sordariomycetes</taxon>
        <taxon>Hypocreomycetidae</taxon>
        <taxon>Glomerellales</taxon>
        <taxon>Glomerellaceae</taxon>
        <taxon>Colletotrichum</taxon>
        <taxon>Colletotrichum acutatum species complex</taxon>
    </lineage>
</organism>
<accession>A0A135RTT2</accession>
<evidence type="ECO:0000313" key="2">
    <source>
        <dbReference type="Proteomes" id="UP000070054"/>
    </source>
</evidence>
<protein>
    <submittedName>
        <fullName evidence="1">Uncharacterized protein</fullName>
    </submittedName>
</protein>
<proteinExistence type="predicted"/>
<comment type="caution">
    <text evidence="1">The sequence shown here is derived from an EMBL/GenBank/DDBJ whole genome shotgun (WGS) entry which is preliminary data.</text>
</comment>
<evidence type="ECO:0000313" key="1">
    <source>
        <dbReference type="EMBL" id="KXH26877.1"/>
    </source>
</evidence>
<gene>
    <name evidence="1" type="ORF">CNYM01_09136</name>
</gene>
<dbReference type="EMBL" id="JEMN01001803">
    <property type="protein sequence ID" value="KXH26877.1"/>
    <property type="molecule type" value="Genomic_DNA"/>
</dbReference>
<keyword evidence="2" id="KW-1185">Reference proteome</keyword>
<dbReference type="Proteomes" id="UP000070054">
    <property type="component" value="Unassembled WGS sequence"/>
</dbReference>
<reference evidence="1 2" key="1">
    <citation type="submission" date="2014-02" db="EMBL/GenBank/DDBJ databases">
        <title>The genome sequence of Colletotrichum nymphaeae SA-01.</title>
        <authorList>
            <person name="Baroncelli R."/>
            <person name="Thon M.R."/>
        </authorList>
    </citation>
    <scope>NUCLEOTIDE SEQUENCE [LARGE SCALE GENOMIC DNA]</scope>
    <source>
        <strain evidence="1 2">SA-01</strain>
    </source>
</reference>
<name>A0A135RTT2_9PEZI</name>
<sequence length="150" mass="16617">MALARRRCFTSFVSASAQRQPSKARRKKSVFLSREEASTYSCLCSGLGRASTSTNKNCRRVDAFQPRWLKAGMCAYRNRERGRIPPRRLPQGGDASDIMEAKDRSTTVVPRGFGQISPLVSRAVMMARLLLVVTSRQDVAPLQRVPLGSG</sequence>